<dbReference type="Proteomes" id="UP000052268">
    <property type="component" value="Unassembled WGS sequence"/>
</dbReference>
<organism evidence="3 4">
    <name type="scientific">Novosphingobium barchaimii LL02</name>
    <dbReference type="NCBI Taxonomy" id="1114963"/>
    <lineage>
        <taxon>Bacteria</taxon>
        <taxon>Pseudomonadati</taxon>
        <taxon>Pseudomonadota</taxon>
        <taxon>Alphaproteobacteria</taxon>
        <taxon>Sphingomonadales</taxon>
        <taxon>Sphingomonadaceae</taxon>
        <taxon>Novosphingobium</taxon>
    </lineage>
</organism>
<evidence type="ECO:0000313" key="3">
    <source>
        <dbReference type="EMBL" id="KMS55088.1"/>
    </source>
</evidence>
<gene>
    <name evidence="3" type="ORF">V474_18700</name>
</gene>
<keyword evidence="1" id="KW-1133">Transmembrane helix</keyword>
<feature type="transmembrane region" description="Helical" evidence="1">
    <location>
        <begin position="12"/>
        <end position="32"/>
    </location>
</feature>
<evidence type="ECO:0000313" key="4">
    <source>
        <dbReference type="Proteomes" id="UP000052268"/>
    </source>
</evidence>
<keyword evidence="3" id="KW-0378">Hydrolase</keyword>
<dbReference type="PATRIC" id="fig|1114963.3.peg.2577"/>
<dbReference type="GO" id="GO:0016787">
    <property type="term" value="F:hydrolase activity"/>
    <property type="evidence" value="ECO:0007669"/>
    <property type="project" value="UniProtKB-KW"/>
</dbReference>
<reference evidence="3 4" key="1">
    <citation type="journal article" date="2015" name="G3 (Bethesda)">
        <title>Insights into Ongoing Evolution of the Hexachlorocyclohexane Catabolic Pathway from Comparative Genomics of Ten Sphingomonadaceae Strains.</title>
        <authorList>
            <person name="Pearce S.L."/>
            <person name="Oakeshott J.G."/>
            <person name="Pandey G."/>
        </authorList>
    </citation>
    <scope>NUCLEOTIDE SEQUENCE [LARGE SCALE GENOMIC DNA]</scope>
    <source>
        <strain evidence="3 4">LL02</strain>
    </source>
</reference>
<keyword evidence="4" id="KW-1185">Reference proteome</keyword>
<dbReference type="Gene3D" id="1.10.10.2520">
    <property type="entry name" value="Cell wall hydrolase SleB, domain 1"/>
    <property type="match status" value="1"/>
</dbReference>
<proteinExistence type="predicted"/>
<protein>
    <submittedName>
        <fullName evidence="3">Cell wall hydrolase</fullName>
    </submittedName>
</protein>
<dbReference type="RefSeq" id="WP_059151775.1">
    <property type="nucleotide sequence ID" value="NZ_KQ130454.1"/>
</dbReference>
<keyword evidence="1" id="KW-0472">Membrane</keyword>
<evidence type="ECO:0000256" key="1">
    <source>
        <dbReference type="SAM" id="Phobius"/>
    </source>
</evidence>
<comment type="caution">
    <text evidence="3">The sequence shown here is derived from an EMBL/GenBank/DDBJ whole genome shotgun (WGS) entry which is preliminary data.</text>
</comment>
<accession>A0A0J7XVG9</accession>
<dbReference type="InterPro" id="IPR042047">
    <property type="entry name" value="SleB_dom1"/>
</dbReference>
<keyword evidence="1" id="KW-0812">Transmembrane</keyword>
<dbReference type="AlphaFoldDB" id="A0A0J7XVG9"/>
<dbReference type="InterPro" id="IPR011105">
    <property type="entry name" value="Cell_wall_hydrolase_SleB"/>
</dbReference>
<dbReference type="EMBL" id="JACU01000005">
    <property type="protein sequence ID" value="KMS55088.1"/>
    <property type="molecule type" value="Genomic_DNA"/>
</dbReference>
<dbReference type="Pfam" id="PF07486">
    <property type="entry name" value="Hydrolase_2"/>
    <property type="match status" value="1"/>
</dbReference>
<name>A0A0J7XVG9_9SPHN</name>
<evidence type="ECO:0000259" key="2">
    <source>
        <dbReference type="Pfam" id="PF07486"/>
    </source>
</evidence>
<feature type="domain" description="Cell wall hydrolase SleB" evidence="2">
    <location>
        <begin position="128"/>
        <end position="236"/>
    </location>
</feature>
<sequence>MTRLIRLASTPLAWRIVIAAALALAVLMFARLPSDIPHRTARLVAAFASPAEAEAGIPPLSLVPPPPLPDPAQSIPIAADAARLSNAQVPIADLQPALAAPFRFVGAPDAHLRARDCLALAAWYEAGDDPSGERAVVQVVLNRVRHPAFPDSVCAVVFQGSQRQTGCQFTFTCDGSLARIPSPPALTRARAIAEAALSGAVDARVGLATHYHADYVVPRWRDGLVKIAQQGAHLFYRWPGYWGSAAAMSRGSGSGTESPQPALAALSEMHDPAAAQAVTVPQILFEPVPVAIPPQLAPSSHSALEMQLDPAAPPGSYALKALALCGSLAECRVAGRLGETGSIAFVYVRMARTRSEGAYWDCARFLRSDRAQCLPGGQALDRLLAVS</sequence>